<dbReference type="AlphaFoldDB" id="A9P0J7"/>
<name>A9P0J7_PICSI</name>
<evidence type="ECO:0000313" key="1">
    <source>
        <dbReference type="EMBL" id="ABK26408.1"/>
    </source>
</evidence>
<proteinExistence type="evidence at transcript level"/>
<protein>
    <submittedName>
        <fullName evidence="1">Uncharacterized protein</fullName>
    </submittedName>
</protein>
<sequence>MSYLDMRWALGIEQPALLAPQKTQQFSSKRQIVHLSKQAQRFILRSSNQRFILLLNLVKIFFNVTRNLFWHAKCFALKAVVQ</sequence>
<reference evidence="1" key="1">
    <citation type="journal article" date="2008" name="BMC Genomics">
        <title>A conifer genomics resource of 200,000 spruce (Picea spp.) ESTs and 6,464 high-quality, sequence-finished full-length cDNAs for Sitka spruce (Picea sitchensis).</title>
        <authorList>
            <person name="Ralph S.G."/>
            <person name="Chun H.J."/>
            <person name="Kolosova N."/>
            <person name="Cooper D."/>
            <person name="Oddy C."/>
            <person name="Ritland C.E."/>
            <person name="Kirkpatrick R."/>
            <person name="Moore R."/>
            <person name="Barber S."/>
            <person name="Holt R.A."/>
            <person name="Jones S.J."/>
            <person name="Marra M.A."/>
            <person name="Douglas C.J."/>
            <person name="Ritland K."/>
            <person name="Bohlmann J."/>
        </authorList>
    </citation>
    <scope>NUCLEOTIDE SEQUENCE</scope>
    <source>
        <tissue evidence="1">Green portion of the leader tissue</tissue>
    </source>
</reference>
<accession>A9P0J7</accession>
<dbReference type="EMBL" id="EF087153">
    <property type="protein sequence ID" value="ABK26408.1"/>
    <property type="molecule type" value="mRNA"/>
</dbReference>
<organism evidence="1">
    <name type="scientific">Picea sitchensis</name>
    <name type="common">Sitka spruce</name>
    <name type="synonym">Pinus sitchensis</name>
    <dbReference type="NCBI Taxonomy" id="3332"/>
    <lineage>
        <taxon>Eukaryota</taxon>
        <taxon>Viridiplantae</taxon>
        <taxon>Streptophyta</taxon>
        <taxon>Embryophyta</taxon>
        <taxon>Tracheophyta</taxon>
        <taxon>Spermatophyta</taxon>
        <taxon>Pinopsida</taxon>
        <taxon>Pinidae</taxon>
        <taxon>Conifers I</taxon>
        <taxon>Pinales</taxon>
        <taxon>Pinaceae</taxon>
        <taxon>Picea</taxon>
    </lineage>
</organism>